<proteinExistence type="inferred from homology"/>
<evidence type="ECO:0000313" key="4">
    <source>
        <dbReference type="Proteomes" id="UP000694918"/>
    </source>
</evidence>
<dbReference type="RefSeq" id="XP_011018052.1">
    <property type="nucleotide sequence ID" value="XM_011019750.1"/>
</dbReference>
<keyword evidence="4" id="KW-1185">Reference proteome</keyword>
<evidence type="ECO:0000256" key="1">
    <source>
        <dbReference type="ARBA" id="ARBA00009861"/>
    </source>
</evidence>
<evidence type="ECO:0000256" key="3">
    <source>
        <dbReference type="ARBA" id="ARBA00023315"/>
    </source>
</evidence>
<dbReference type="KEGG" id="peu:105121198"/>
<dbReference type="Gene3D" id="3.30.559.10">
    <property type="entry name" value="Chloramphenicol acetyltransferase-like domain"/>
    <property type="match status" value="2"/>
</dbReference>
<dbReference type="FunFam" id="3.30.559.10:FF:000015">
    <property type="entry name" value="Spermidine hydroxycinnamoyl transferase"/>
    <property type="match status" value="1"/>
</dbReference>
<dbReference type="Proteomes" id="UP000694918">
    <property type="component" value="Unplaced"/>
</dbReference>
<dbReference type="AlphaFoldDB" id="A0AAJ6TW20"/>
<evidence type="ECO:0000313" key="6">
    <source>
        <dbReference type="RefSeq" id="XP_011018052.1"/>
    </source>
</evidence>
<dbReference type="GeneID" id="105121198"/>
<protein>
    <submittedName>
        <fullName evidence="5 6">Shikimate O-hydroxycinnamoyltransferase-like</fullName>
    </submittedName>
</protein>
<dbReference type="InterPro" id="IPR050317">
    <property type="entry name" value="Plant_Fungal_Acyltransferase"/>
</dbReference>
<dbReference type="PANTHER" id="PTHR31642">
    <property type="entry name" value="TRICHOTHECENE 3-O-ACETYLTRANSFERASE"/>
    <property type="match status" value="1"/>
</dbReference>
<name>A0AAJ6TW20_POPEU</name>
<comment type="similarity">
    <text evidence="1">Belongs to the plant acyltransferase family.</text>
</comment>
<dbReference type="GO" id="GO:0016747">
    <property type="term" value="F:acyltransferase activity, transferring groups other than amino-acyl groups"/>
    <property type="evidence" value="ECO:0007669"/>
    <property type="project" value="TreeGrafter"/>
</dbReference>
<accession>A0AAJ6TW20</accession>
<reference evidence="5 6" key="1">
    <citation type="submission" date="2025-04" db="UniProtKB">
        <authorList>
            <consortium name="RefSeq"/>
        </authorList>
    </citation>
    <scope>IDENTIFICATION</scope>
</reference>
<dbReference type="Pfam" id="PF02458">
    <property type="entry name" value="Transferase"/>
    <property type="match status" value="1"/>
</dbReference>
<dbReference type="InterPro" id="IPR023213">
    <property type="entry name" value="CAT-like_dom_sf"/>
</dbReference>
<keyword evidence="2" id="KW-0808">Transferase</keyword>
<dbReference type="FunFam" id="3.30.559.10:FF:000008">
    <property type="entry name" value="Tryptamine hydroxycinnamoyl transferase"/>
    <property type="match status" value="1"/>
</dbReference>
<dbReference type="PANTHER" id="PTHR31642:SF158">
    <property type="entry name" value="N-BENZOYLTRANSFERASE PROTEIN, PUTATIVE-RELATED"/>
    <property type="match status" value="1"/>
</dbReference>
<gene>
    <name evidence="5 6" type="primary">LOC105121198</name>
</gene>
<organism evidence="4 5">
    <name type="scientific">Populus euphratica</name>
    <name type="common">Euphrates poplar</name>
    <dbReference type="NCBI Taxonomy" id="75702"/>
    <lineage>
        <taxon>Eukaryota</taxon>
        <taxon>Viridiplantae</taxon>
        <taxon>Streptophyta</taxon>
        <taxon>Embryophyta</taxon>
        <taxon>Tracheophyta</taxon>
        <taxon>Spermatophyta</taxon>
        <taxon>Magnoliopsida</taxon>
        <taxon>eudicotyledons</taxon>
        <taxon>Gunneridae</taxon>
        <taxon>Pentapetalae</taxon>
        <taxon>rosids</taxon>
        <taxon>fabids</taxon>
        <taxon>Malpighiales</taxon>
        <taxon>Salicaceae</taxon>
        <taxon>Saliceae</taxon>
        <taxon>Populus</taxon>
    </lineage>
</organism>
<dbReference type="RefSeq" id="XP_011018051.1">
    <property type="nucleotide sequence ID" value="XM_011019749.1"/>
</dbReference>
<evidence type="ECO:0000313" key="5">
    <source>
        <dbReference type="RefSeq" id="XP_011018051.1"/>
    </source>
</evidence>
<sequence>MQIIIKESSMVLPNQDTPNHRLEVTNLDLFHAKYHVPLLFLYKPNGSSNFFEVKGLKEALSKVLVSFYPVAGRLARDANGRIEINCNGEGVLFIEAETDSAMGDFADFKPSDELRQLIPTVDSSDIFSYPLLVLQVTRFTCGGVCLGVGWHHTLADGTGCLHFITTWSDIARGLTVKTPPFIDRTILRGRVPPNPTFHHVEYDPFPTINTPFQNPIRQSGSRDISVANLKIPRDLLNTLKAMAKNDTASKTEYSTYVILTAHIWRCACKARGLSYDQATKINISTNGRNRLRPPIPPGYFGNVIFQATPIALSGDLSSERLAHIAERIHKAIKRMDDEYLRSAVDYLEKVDDLTTVMRSSETYRSPNLNIVSWVRFPFYDADFGWGKPVYMRPAFAFEGKGYILPSPTNDGTLSLTICLETDHLESFQKLFYEYHKRSCL</sequence>
<keyword evidence="3" id="KW-0012">Acyltransferase</keyword>
<evidence type="ECO:0000256" key="2">
    <source>
        <dbReference type="ARBA" id="ARBA00022679"/>
    </source>
</evidence>